<reference evidence="6" key="1">
    <citation type="journal article" date="2021" name="PeerJ">
        <title>Extensive microbial diversity within the chicken gut microbiome revealed by metagenomics and culture.</title>
        <authorList>
            <person name="Gilroy R."/>
            <person name="Ravi A."/>
            <person name="Getino M."/>
            <person name="Pursley I."/>
            <person name="Horton D.L."/>
            <person name="Alikhan N.F."/>
            <person name="Baker D."/>
            <person name="Gharbi K."/>
            <person name="Hall N."/>
            <person name="Watson M."/>
            <person name="Adriaenssens E.M."/>
            <person name="Foster-Nyarko E."/>
            <person name="Jarju S."/>
            <person name="Secka A."/>
            <person name="Antonio M."/>
            <person name="Oren A."/>
            <person name="Chaudhuri R.R."/>
            <person name="La Ragione R."/>
            <person name="Hildebrand F."/>
            <person name="Pallen M.J."/>
        </authorList>
    </citation>
    <scope>NUCLEOTIDE SEQUENCE</scope>
    <source>
        <strain evidence="6">CHK188-16595</strain>
    </source>
</reference>
<dbReference type="InterPro" id="IPR000914">
    <property type="entry name" value="SBP_5_dom"/>
</dbReference>
<dbReference type="GO" id="GO:0043190">
    <property type="term" value="C:ATP-binding cassette (ABC) transporter complex"/>
    <property type="evidence" value="ECO:0007669"/>
    <property type="project" value="InterPro"/>
</dbReference>
<name>A0A9D2MGD6_9FIRM</name>
<dbReference type="PANTHER" id="PTHR30290">
    <property type="entry name" value="PERIPLASMIC BINDING COMPONENT OF ABC TRANSPORTER"/>
    <property type="match status" value="1"/>
</dbReference>
<evidence type="ECO:0000256" key="3">
    <source>
        <dbReference type="ARBA" id="ARBA00022729"/>
    </source>
</evidence>
<comment type="similarity">
    <text evidence="1">Belongs to the bacterial solute-binding protein 5 family.</text>
</comment>
<dbReference type="PANTHER" id="PTHR30290:SF9">
    <property type="entry name" value="OLIGOPEPTIDE-BINDING PROTEIN APPA"/>
    <property type="match status" value="1"/>
</dbReference>
<sequence>MAKRITAMILAAVILALCLTACSESESGETQTNPAIIEQETVIREDNSTFKLSYTQADSLDPFAARTLNNQVLSQLVFESLFDLDENFKASLNIASSYEYEDRKTLVVGITAGLQFTDGTVLTADDVVSSFNAAKDSAYWGSSLGEIDSCRARSESEIVFSLNAPDPYAHNLLVFPIVSSESSGNYPIGNGRYYYADENGETVLKANTQNGFQPHITVIHLENIASEDSIDNAVNIGNISFAFRDLSSNSSRRITANKRLINMNNLVFIGVNNKSGITANADVRRAISLAIDRGTLARSAYGGFAQASTGIFNPQFELSETQLFTEEGDADAARQILQTSGVSSNDISIVVNSSNAERTACAKLIEQQLEEAGFDVTIYEEDDARYFDRISKEQFNLYIGEIKLPPDMSLRPFFDSDGSARYGIDPAGSASAAAYHAYMDGSGQIGDFLLKFSDEMPFIPLVYRRAMICFTKTMNGDVQGNYYDCFSNIEDWYFEAD</sequence>
<evidence type="ECO:0000313" key="7">
    <source>
        <dbReference type="Proteomes" id="UP000823877"/>
    </source>
</evidence>
<dbReference type="CDD" id="cd00995">
    <property type="entry name" value="PBP2_NikA_DppA_OppA_like"/>
    <property type="match status" value="1"/>
</dbReference>
<evidence type="ECO:0000259" key="5">
    <source>
        <dbReference type="Pfam" id="PF00496"/>
    </source>
</evidence>
<dbReference type="GO" id="GO:0015833">
    <property type="term" value="P:peptide transport"/>
    <property type="evidence" value="ECO:0007669"/>
    <property type="project" value="TreeGrafter"/>
</dbReference>
<evidence type="ECO:0000256" key="1">
    <source>
        <dbReference type="ARBA" id="ARBA00005695"/>
    </source>
</evidence>
<accession>A0A9D2MGD6</accession>
<evidence type="ECO:0000256" key="4">
    <source>
        <dbReference type="SAM" id="SignalP"/>
    </source>
</evidence>
<protein>
    <submittedName>
        <fullName evidence="6">ABC transporter substrate-binding protein</fullName>
    </submittedName>
</protein>
<keyword evidence="2" id="KW-0813">Transport</keyword>
<dbReference type="GO" id="GO:1904680">
    <property type="term" value="F:peptide transmembrane transporter activity"/>
    <property type="evidence" value="ECO:0007669"/>
    <property type="project" value="TreeGrafter"/>
</dbReference>
<gene>
    <name evidence="6" type="ORF">IAA37_00095</name>
</gene>
<dbReference type="GO" id="GO:0042597">
    <property type="term" value="C:periplasmic space"/>
    <property type="evidence" value="ECO:0007669"/>
    <property type="project" value="UniProtKB-ARBA"/>
</dbReference>
<comment type="caution">
    <text evidence="6">The sequence shown here is derived from an EMBL/GenBank/DDBJ whole genome shotgun (WGS) entry which is preliminary data.</text>
</comment>
<feature type="signal peptide" evidence="4">
    <location>
        <begin position="1"/>
        <end position="23"/>
    </location>
</feature>
<dbReference type="Gene3D" id="3.10.105.10">
    <property type="entry name" value="Dipeptide-binding Protein, Domain 3"/>
    <property type="match status" value="1"/>
</dbReference>
<feature type="chain" id="PRO_5039248722" evidence="4">
    <location>
        <begin position="24"/>
        <end position="497"/>
    </location>
</feature>
<evidence type="ECO:0000256" key="2">
    <source>
        <dbReference type="ARBA" id="ARBA00022448"/>
    </source>
</evidence>
<dbReference type="InterPro" id="IPR039424">
    <property type="entry name" value="SBP_5"/>
</dbReference>
<keyword evidence="3 4" id="KW-0732">Signal</keyword>
<dbReference type="AlphaFoldDB" id="A0A9D2MGD6"/>
<feature type="domain" description="Solute-binding protein family 5" evidence="5">
    <location>
        <begin position="93"/>
        <end position="418"/>
    </location>
</feature>
<dbReference type="PIRSF" id="PIRSF002741">
    <property type="entry name" value="MppA"/>
    <property type="match status" value="1"/>
</dbReference>
<dbReference type="Proteomes" id="UP000823877">
    <property type="component" value="Unassembled WGS sequence"/>
</dbReference>
<dbReference type="EMBL" id="DWXN01000001">
    <property type="protein sequence ID" value="HJB74062.1"/>
    <property type="molecule type" value="Genomic_DNA"/>
</dbReference>
<evidence type="ECO:0000313" key="6">
    <source>
        <dbReference type="EMBL" id="HJB74062.1"/>
    </source>
</evidence>
<dbReference type="Pfam" id="PF00496">
    <property type="entry name" value="SBP_bac_5"/>
    <property type="match status" value="1"/>
</dbReference>
<organism evidence="6 7">
    <name type="scientific">Candidatus Eubacterium faecale</name>
    <dbReference type="NCBI Taxonomy" id="2838568"/>
    <lineage>
        <taxon>Bacteria</taxon>
        <taxon>Bacillati</taxon>
        <taxon>Bacillota</taxon>
        <taxon>Clostridia</taxon>
        <taxon>Eubacteriales</taxon>
        <taxon>Eubacteriaceae</taxon>
        <taxon>Eubacterium</taxon>
    </lineage>
</organism>
<dbReference type="InterPro" id="IPR030678">
    <property type="entry name" value="Peptide/Ni-bd"/>
</dbReference>
<dbReference type="SUPFAM" id="SSF53850">
    <property type="entry name" value="Periplasmic binding protein-like II"/>
    <property type="match status" value="1"/>
</dbReference>
<dbReference type="Gene3D" id="3.40.190.10">
    <property type="entry name" value="Periplasmic binding protein-like II"/>
    <property type="match status" value="1"/>
</dbReference>
<reference evidence="6" key="2">
    <citation type="submission" date="2021-04" db="EMBL/GenBank/DDBJ databases">
        <authorList>
            <person name="Gilroy R."/>
        </authorList>
    </citation>
    <scope>NUCLEOTIDE SEQUENCE</scope>
    <source>
        <strain evidence="6">CHK188-16595</strain>
    </source>
</reference>
<proteinExistence type="inferred from homology"/>